<evidence type="ECO:0000313" key="4">
    <source>
        <dbReference type="Proteomes" id="UP000256690"/>
    </source>
</evidence>
<reference evidence="3 4" key="1">
    <citation type="journal article" date="2018" name="IMA Fungus">
        <title>IMA Genome-F 9: Draft genome sequence of Annulohypoxylon stygium, Aspergillus mulundensis, Berkeleyomyces basicola (syn. Thielaviopsis basicola), Ceratocystis smalleyi, two Cercospora beticola strains, Coleophoma cylindrospora, Fusarium fracticaudum, Phialophora cf. hyalina, and Morchella septimelata.</title>
        <authorList>
            <person name="Wingfield B.D."/>
            <person name="Bills G.F."/>
            <person name="Dong Y."/>
            <person name="Huang W."/>
            <person name="Nel W.J."/>
            <person name="Swalarsk-Parry B.S."/>
            <person name="Vaghefi N."/>
            <person name="Wilken P.M."/>
            <person name="An Z."/>
            <person name="de Beer Z.W."/>
            <person name="De Vos L."/>
            <person name="Chen L."/>
            <person name="Duong T.A."/>
            <person name="Gao Y."/>
            <person name="Hammerbacher A."/>
            <person name="Kikkert J.R."/>
            <person name="Li Y."/>
            <person name="Li H."/>
            <person name="Li K."/>
            <person name="Li Q."/>
            <person name="Liu X."/>
            <person name="Ma X."/>
            <person name="Naidoo K."/>
            <person name="Pethybridge S.J."/>
            <person name="Sun J."/>
            <person name="Steenkamp E.T."/>
            <person name="van der Nest M.A."/>
            <person name="van Wyk S."/>
            <person name="Wingfield M.J."/>
            <person name="Xiong C."/>
            <person name="Yue Q."/>
            <person name="Zhang X."/>
        </authorList>
    </citation>
    <scope>NUCLEOTIDE SEQUENCE [LARGE SCALE GENOMIC DNA]</scope>
    <source>
        <strain evidence="3 4">DSM 5745</strain>
    </source>
</reference>
<evidence type="ECO:0008006" key="5">
    <source>
        <dbReference type="Google" id="ProtNLM"/>
    </source>
</evidence>
<dbReference type="AlphaFoldDB" id="A0A3D8RFL6"/>
<dbReference type="STRING" id="1810919.A0A3D8RFL6"/>
<sequence>MPRCDSVDQLQDRLSSIESHLHRMTLALEQSHEQNTAAPLGESLAGKQEDVEEWEHDADTDGHASVIMASPSQLSEENWADGWYTGPHSIAALCGNLRQHILSVHGHLDRDGLAQKLQTLCETATATETVPISSNQQGISLPPKQEVMAAVKRVLEYGDCITDLFVPSHLLAQLELVYSRPNILSDTLDSWAICFETLTVLALTMGKVRHRPGPTTSFANIAKSWAPNRASLITSGLLAKPSLINVQVLILLSIAAEQSDPPELAESIFAQACMLARMMSMRQRHLPSHDDNDIETVELEKARRSLYIRDRGLCITRGTVSWLPPHACDFIKRLSVEVDPEKPYHIRVRLAMIQDEVYLLNQAAYTDTPSSRRSLGVSIESIQRQLAEFATTFAIFDLSSPSKLNHNVGIGLEFLATRILALRLSRQQGHLEQVRLDARASCLLLLIANGARAEQIIPRFHLLTSSVLSSSTASPVNHETATRFMCRAMDAFSIPSYFFLSQDVISDLIGDYRASSSNEDLQLLRQVSECCTRFVSSTESNSYHRKVAGVLHHVLDIAKFIDHPGESKIPKCPSEDKAMTDTSPGSSIPCPLDFPDAAGKLPQQNPHDSHWPIIPDHPGLLWGDWAPMPSGLDAAPPLGVVGIGSVSYPSQDHLAQPLTTQYTLPEGLDQPVYYQGTEGASVNRRKRPQMEEWDDGGSY</sequence>
<evidence type="ECO:0000313" key="3">
    <source>
        <dbReference type="EMBL" id="RDW72756.1"/>
    </source>
</evidence>
<dbReference type="PANTHER" id="PTHR46910">
    <property type="entry name" value="TRANSCRIPTION FACTOR PDR1"/>
    <property type="match status" value="1"/>
</dbReference>
<gene>
    <name evidence="3" type="ORF">DSM5745_07928</name>
</gene>
<name>A0A3D8RFL6_9EURO</name>
<dbReference type="Proteomes" id="UP000256690">
    <property type="component" value="Unassembled WGS sequence"/>
</dbReference>
<evidence type="ECO:0000256" key="2">
    <source>
        <dbReference type="SAM" id="MobiDB-lite"/>
    </source>
</evidence>
<dbReference type="CDD" id="cd12148">
    <property type="entry name" value="fungal_TF_MHR"/>
    <property type="match status" value="1"/>
</dbReference>
<accession>A0A3D8RFL6</accession>
<proteinExistence type="predicted"/>
<dbReference type="OrthoDB" id="103819at2759"/>
<dbReference type="PANTHER" id="PTHR46910:SF25">
    <property type="entry name" value="ABC-TRANSPORTER-REGULATING TRANSCRIPTION FACTOR"/>
    <property type="match status" value="1"/>
</dbReference>
<dbReference type="InterPro" id="IPR050987">
    <property type="entry name" value="AtrR-like"/>
</dbReference>
<feature type="region of interest" description="Disordered" evidence="2">
    <location>
        <begin position="676"/>
        <end position="699"/>
    </location>
</feature>
<dbReference type="GeneID" id="38118298"/>
<protein>
    <recommendedName>
        <fullName evidence="5">Transcription factor domain-containing protein</fullName>
    </recommendedName>
</protein>
<organism evidence="3 4">
    <name type="scientific">Aspergillus mulundensis</name>
    <dbReference type="NCBI Taxonomy" id="1810919"/>
    <lineage>
        <taxon>Eukaryota</taxon>
        <taxon>Fungi</taxon>
        <taxon>Dikarya</taxon>
        <taxon>Ascomycota</taxon>
        <taxon>Pezizomycotina</taxon>
        <taxon>Eurotiomycetes</taxon>
        <taxon>Eurotiomycetidae</taxon>
        <taxon>Eurotiales</taxon>
        <taxon>Aspergillaceae</taxon>
        <taxon>Aspergillus</taxon>
        <taxon>Aspergillus subgen. Nidulantes</taxon>
    </lineage>
</organism>
<keyword evidence="4" id="KW-1185">Reference proteome</keyword>
<dbReference type="EMBL" id="PVWQ01000009">
    <property type="protein sequence ID" value="RDW72756.1"/>
    <property type="molecule type" value="Genomic_DNA"/>
</dbReference>
<comment type="caution">
    <text evidence="3">The sequence shown here is derived from an EMBL/GenBank/DDBJ whole genome shotgun (WGS) entry which is preliminary data.</text>
</comment>
<keyword evidence="1" id="KW-0539">Nucleus</keyword>
<evidence type="ECO:0000256" key="1">
    <source>
        <dbReference type="ARBA" id="ARBA00023242"/>
    </source>
</evidence>
<dbReference type="GO" id="GO:0003700">
    <property type="term" value="F:DNA-binding transcription factor activity"/>
    <property type="evidence" value="ECO:0007669"/>
    <property type="project" value="InterPro"/>
</dbReference>
<dbReference type="RefSeq" id="XP_026601976.1">
    <property type="nucleotide sequence ID" value="XM_026749944.1"/>
</dbReference>